<dbReference type="PANTHER" id="PTHR30069:SF29">
    <property type="entry name" value="HEMOGLOBIN AND HEMOGLOBIN-HAPTOGLOBIN-BINDING PROTEIN 1-RELATED"/>
    <property type="match status" value="1"/>
</dbReference>
<dbReference type="InterPro" id="IPR039426">
    <property type="entry name" value="TonB-dep_rcpt-like"/>
</dbReference>
<evidence type="ECO:0000256" key="5">
    <source>
        <dbReference type="ARBA" id="ARBA00022729"/>
    </source>
</evidence>
<dbReference type="InterPro" id="IPR008969">
    <property type="entry name" value="CarboxyPept-like_regulatory"/>
</dbReference>
<evidence type="ECO:0000256" key="11">
    <source>
        <dbReference type="RuleBase" id="RU003357"/>
    </source>
</evidence>
<keyword evidence="9 10" id="KW-0998">Cell outer membrane</keyword>
<keyword evidence="4 10" id="KW-0812">Transmembrane</keyword>
<dbReference type="PROSITE" id="PS52016">
    <property type="entry name" value="TONB_DEPENDENT_REC_3"/>
    <property type="match status" value="1"/>
</dbReference>
<evidence type="ECO:0000256" key="3">
    <source>
        <dbReference type="ARBA" id="ARBA00022452"/>
    </source>
</evidence>
<dbReference type="InterPro" id="IPR023996">
    <property type="entry name" value="TonB-dep_OMP_SusC/RagA"/>
</dbReference>
<sequence>MKIFSVNNGLRALFYTVILAALPISSLARAHASPISGAYFQQTISGTVSDGSGPLPGAIIVVKGTTRSVATDPEGDYSIAASAGDVLVFSFTGFKTVEVIVGSQSTVNITLEEDALQLEEVTINAGYYSVTKKESTGSIARVTAKDIQNQPVTNVLSAVQGRMAGVNITQNSGTPGGGYTIRIRGTNSLRTDGNAPLYIIDGVPISEQNASTLAGAILPGGAVNPLNAINPNDIESIEVLKDADATAIYGSRGGNGVVLITTKRGKAGKTSFSVNSSYGISSVASHMDMMNTQQYLSIRRSAFANDNITEIPDYAYDVNGTWSRERNTDWQKELIGRTATTSSLQLSINGGNENTGFIVSGSHNEQTTVFSDDFKYRTSNLSTNIRHHSTDNKFRMNLSGLFAAQSNNVVNDDFTRQALYLSPNAPQLYNEDGSLNWEDNTFTNPVAAFESKYAYDSKGFNTNLNLSYELLPALQLKLNGGINYLSFSEKSLRPSTMYNPAYGLTPANSMAFKGTQNRFSYLLEPQLQYDLGIGEHEVEFLIGGTYQQTTNDVLNAEGYGFQSNALISNLSAATTQVVSQDSRTAYKYAAVFGRVNYKFRQRYILNITGRRDGSSRFGPENRFANFGAVGAAWLFSREGFFEGSSWLSHGKLRGSYGTTGSDQIGDYQYLDTYQVSPNLYGNYTGLLPSRLYNPNFSWEKTTKLEAALELGLWEDRLNLSLAWYRNHSGNQLVGIPLPGTTGFATILANLPATVENTGWEIEASFDVLRSGAFKWQASVNLSIPRNKLVDFPGLEGSTYANRYVIGQPVSIVKLYNFEGIDPQTGLYRFTDQNSDGTITAPDDNTVTENVGVRYFGGFSNNLSYKGWNLAFLFQFVKQKQWNYNSMMPTPGSMNNQPVEVGNVWSPENPSGTYMPYTSGADPEKNLLHGYFTESTAAVSDASFIRLKNIQLSYRLPVKGFASEALLYLQGQNLLTFTKYFGLDPEFTQLGFLPPLKTVSFGVQLNF</sequence>
<dbReference type="Gene3D" id="2.170.130.10">
    <property type="entry name" value="TonB-dependent receptor, plug domain"/>
    <property type="match status" value="1"/>
</dbReference>
<comment type="subcellular location">
    <subcellularLocation>
        <location evidence="1 10">Cell outer membrane</location>
        <topology evidence="1 10">Multi-pass membrane protein</topology>
    </subcellularLocation>
</comment>
<dbReference type="SUPFAM" id="SSF49464">
    <property type="entry name" value="Carboxypeptidase regulatory domain-like"/>
    <property type="match status" value="1"/>
</dbReference>
<evidence type="ECO:0000259" key="13">
    <source>
        <dbReference type="Pfam" id="PF00593"/>
    </source>
</evidence>
<dbReference type="InterPro" id="IPR023997">
    <property type="entry name" value="TonB-dep_OMP_SusC/RagA_CS"/>
</dbReference>
<dbReference type="RefSeq" id="WP_408085894.1">
    <property type="nucleotide sequence ID" value="NZ_JBELPZ010000019.1"/>
</dbReference>
<dbReference type="InterPro" id="IPR037066">
    <property type="entry name" value="Plug_dom_sf"/>
</dbReference>
<evidence type="ECO:0000256" key="6">
    <source>
        <dbReference type="ARBA" id="ARBA00023077"/>
    </source>
</evidence>
<evidence type="ECO:0000256" key="9">
    <source>
        <dbReference type="ARBA" id="ARBA00023237"/>
    </source>
</evidence>
<comment type="caution">
    <text evidence="15">The sequence shown here is derived from an EMBL/GenBank/DDBJ whole genome shotgun (WGS) entry which is preliminary data.</text>
</comment>
<feature type="chain" id="PRO_5046560241" evidence="12">
    <location>
        <begin position="31"/>
        <end position="1006"/>
    </location>
</feature>
<dbReference type="PANTHER" id="PTHR30069">
    <property type="entry name" value="TONB-DEPENDENT OUTER MEMBRANE RECEPTOR"/>
    <property type="match status" value="1"/>
</dbReference>
<protein>
    <submittedName>
        <fullName evidence="15">TonB-dependent receptor</fullName>
    </submittedName>
</protein>
<dbReference type="Pfam" id="PF07715">
    <property type="entry name" value="Plug"/>
    <property type="match status" value="1"/>
</dbReference>
<keyword evidence="2 10" id="KW-0813">Transport</keyword>
<evidence type="ECO:0000256" key="10">
    <source>
        <dbReference type="PROSITE-ProRule" id="PRU01360"/>
    </source>
</evidence>
<dbReference type="EMBL" id="JBELPZ010000019">
    <property type="protein sequence ID" value="MFL9845612.1"/>
    <property type="molecule type" value="Genomic_DNA"/>
</dbReference>
<evidence type="ECO:0000256" key="7">
    <source>
        <dbReference type="ARBA" id="ARBA00023136"/>
    </source>
</evidence>
<evidence type="ECO:0000259" key="14">
    <source>
        <dbReference type="Pfam" id="PF07715"/>
    </source>
</evidence>
<evidence type="ECO:0000256" key="1">
    <source>
        <dbReference type="ARBA" id="ARBA00004571"/>
    </source>
</evidence>
<dbReference type="SUPFAM" id="SSF56935">
    <property type="entry name" value="Porins"/>
    <property type="match status" value="1"/>
</dbReference>
<evidence type="ECO:0000313" key="16">
    <source>
        <dbReference type="Proteomes" id="UP001629156"/>
    </source>
</evidence>
<comment type="similarity">
    <text evidence="10 11">Belongs to the TonB-dependent receptor family.</text>
</comment>
<dbReference type="InterPro" id="IPR036942">
    <property type="entry name" value="Beta-barrel_TonB_sf"/>
</dbReference>
<dbReference type="NCBIfam" id="TIGR04056">
    <property type="entry name" value="OMP_RagA_SusC"/>
    <property type="match status" value="1"/>
</dbReference>
<dbReference type="NCBIfam" id="TIGR04057">
    <property type="entry name" value="SusC_RagA_signa"/>
    <property type="match status" value="1"/>
</dbReference>
<dbReference type="Gene3D" id="2.40.170.20">
    <property type="entry name" value="TonB-dependent receptor, beta-barrel domain"/>
    <property type="match status" value="1"/>
</dbReference>
<gene>
    <name evidence="15" type="ORF">ABS766_14410</name>
</gene>
<feature type="domain" description="TonB-dependent receptor-like beta-barrel" evidence="13">
    <location>
        <begin position="418"/>
        <end position="973"/>
    </location>
</feature>
<dbReference type="InterPro" id="IPR012910">
    <property type="entry name" value="Plug_dom"/>
</dbReference>
<evidence type="ECO:0000313" key="15">
    <source>
        <dbReference type="EMBL" id="MFL9845612.1"/>
    </source>
</evidence>
<name>A0ABW8Z1I6_9FLAO</name>
<evidence type="ECO:0000256" key="2">
    <source>
        <dbReference type="ARBA" id="ARBA00022448"/>
    </source>
</evidence>
<keyword evidence="5 12" id="KW-0732">Signal</keyword>
<organism evidence="15 16">
    <name type="scientific">Flavobacterium rhizosphaerae</name>
    <dbReference type="NCBI Taxonomy" id="3163298"/>
    <lineage>
        <taxon>Bacteria</taxon>
        <taxon>Pseudomonadati</taxon>
        <taxon>Bacteroidota</taxon>
        <taxon>Flavobacteriia</taxon>
        <taxon>Flavobacteriales</taxon>
        <taxon>Flavobacteriaceae</taxon>
        <taxon>Flavobacterium</taxon>
    </lineage>
</organism>
<reference evidence="15 16" key="1">
    <citation type="submission" date="2024-06" db="EMBL/GenBank/DDBJ databases">
        <authorList>
            <person name="Kaempfer P."/>
            <person name="Viver T."/>
        </authorList>
    </citation>
    <scope>NUCLEOTIDE SEQUENCE [LARGE SCALE GENOMIC DNA]</scope>
    <source>
        <strain evidence="15 16">ST-119</strain>
    </source>
</reference>
<keyword evidence="7 10" id="KW-0472">Membrane</keyword>
<feature type="domain" description="TonB-dependent receptor plug" evidence="14">
    <location>
        <begin position="132"/>
        <end position="257"/>
    </location>
</feature>
<evidence type="ECO:0000256" key="12">
    <source>
        <dbReference type="SAM" id="SignalP"/>
    </source>
</evidence>
<feature type="signal peptide" evidence="12">
    <location>
        <begin position="1"/>
        <end position="30"/>
    </location>
</feature>
<keyword evidence="16" id="KW-1185">Reference proteome</keyword>
<evidence type="ECO:0000256" key="8">
    <source>
        <dbReference type="ARBA" id="ARBA00023170"/>
    </source>
</evidence>
<keyword evidence="8 15" id="KW-0675">Receptor</keyword>
<dbReference type="Gene3D" id="2.60.40.1120">
    <property type="entry name" value="Carboxypeptidase-like, regulatory domain"/>
    <property type="match status" value="1"/>
</dbReference>
<dbReference type="Pfam" id="PF13715">
    <property type="entry name" value="CarbopepD_reg_2"/>
    <property type="match status" value="1"/>
</dbReference>
<keyword evidence="3 10" id="KW-1134">Transmembrane beta strand</keyword>
<dbReference type="InterPro" id="IPR000531">
    <property type="entry name" value="Beta-barrel_TonB"/>
</dbReference>
<proteinExistence type="inferred from homology"/>
<evidence type="ECO:0000256" key="4">
    <source>
        <dbReference type="ARBA" id="ARBA00022692"/>
    </source>
</evidence>
<keyword evidence="6 11" id="KW-0798">TonB box</keyword>
<dbReference type="Pfam" id="PF00593">
    <property type="entry name" value="TonB_dep_Rec_b-barrel"/>
    <property type="match status" value="1"/>
</dbReference>
<dbReference type="Proteomes" id="UP001629156">
    <property type="component" value="Unassembled WGS sequence"/>
</dbReference>
<accession>A0ABW8Z1I6</accession>